<evidence type="ECO:0000313" key="9">
    <source>
        <dbReference type="Proteomes" id="UP001162734"/>
    </source>
</evidence>
<dbReference type="RefSeq" id="WP_248343988.1">
    <property type="nucleotide sequence ID" value="NZ_AP025592.1"/>
</dbReference>
<evidence type="ECO:0000256" key="5">
    <source>
        <dbReference type="ARBA" id="ARBA00023004"/>
    </source>
</evidence>
<gene>
    <name evidence="8" type="ORF">AMPC_04510</name>
</gene>
<proteinExistence type="predicted"/>
<dbReference type="Pfam" id="PF13247">
    <property type="entry name" value="Fer4_11"/>
    <property type="match status" value="1"/>
</dbReference>
<feature type="domain" description="4Fe-4S ferredoxin-type" evidence="7">
    <location>
        <begin position="99"/>
        <end position="128"/>
    </location>
</feature>
<dbReference type="PANTHER" id="PTHR43545">
    <property type="entry name" value="FORMATE DEHYDROGENASE, NITRATE-INDUCIBLE, IRON-SULFUR SUBUNIT"/>
    <property type="match status" value="1"/>
</dbReference>
<dbReference type="SUPFAM" id="SSF54862">
    <property type="entry name" value="4Fe-4S ferredoxins"/>
    <property type="match status" value="1"/>
</dbReference>
<dbReference type="InterPro" id="IPR017896">
    <property type="entry name" value="4Fe4S_Fe-S-bd"/>
</dbReference>
<keyword evidence="5" id="KW-0408">Iron</keyword>
<organism evidence="8 9">
    <name type="scientific">Anaeromyxobacter paludicola</name>
    <dbReference type="NCBI Taxonomy" id="2918171"/>
    <lineage>
        <taxon>Bacteria</taxon>
        <taxon>Pseudomonadati</taxon>
        <taxon>Myxococcota</taxon>
        <taxon>Myxococcia</taxon>
        <taxon>Myxococcales</taxon>
        <taxon>Cystobacterineae</taxon>
        <taxon>Anaeromyxobacteraceae</taxon>
        <taxon>Anaeromyxobacter</taxon>
    </lineage>
</organism>
<name>A0ABN6N5G1_9BACT</name>
<keyword evidence="4" id="KW-0677">Repeat</keyword>
<comment type="subcellular location">
    <subcellularLocation>
        <location evidence="1">Cell envelope</location>
    </subcellularLocation>
</comment>
<feature type="domain" description="4Fe-4S ferredoxin-type" evidence="7">
    <location>
        <begin position="6"/>
        <end position="25"/>
    </location>
</feature>
<evidence type="ECO:0000259" key="7">
    <source>
        <dbReference type="PROSITE" id="PS51379"/>
    </source>
</evidence>
<keyword evidence="6" id="KW-0411">Iron-sulfur</keyword>
<keyword evidence="2" id="KW-0004">4Fe-4S</keyword>
<dbReference type="PANTHER" id="PTHR43545:SF6">
    <property type="entry name" value="FORMATE DEHYDROGENASE, NITRATE-INDUCIBLE, IRON-SULFUR SUBUNIT"/>
    <property type="match status" value="1"/>
</dbReference>
<keyword evidence="9" id="KW-1185">Reference proteome</keyword>
<dbReference type="Proteomes" id="UP001162734">
    <property type="component" value="Chromosome"/>
</dbReference>
<reference evidence="9" key="1">
    <citation type="journal article" date="2022" name="Int. J. Syst. Evol. Microbiol.">
        <title>Anaeromyxobacter oryzae sp. nov., Anaeromyxobacter diazotrophicus sp. nov. and Anaeromyxobacter paludicola sp. nov., isolated from paddy soils.</title>
        <authorList>
            <person name="Itoh H."/>
            <person name="Xu Z."/>
            <person name="Mise K."/>
            <person name="Masuda Y."/>
            <person name="Ushijima N."/>
            <person name="Hayakawa C."/>
            <person name="Shiratori Y."/>
            <person name="Senoo K."/>
        </authorList>
    </citation>
    <scope>NUCLEOTIDE SEQUENCE [LARGE SCALE GENOMIC DNA]</scope>
    <source>
        <strain evidence="9">Red630</strain>
    </source>
</reference>
<dbReference type="PROSITE" id="PS51379">
    <property type="entry name" value="4FE4S_FER_2"/>
    <property type="match status" value="2"/>
</dbReference>
<evidence type="ECO:0000256" key="4">
    <source>
        <dbReference type="ARBA" id="ARBA00022737"/>
    </source>
</evidence>
<dbReference type="EMBL" id="AP025592">
    <property type="protein sequence ID" value="BDG07338.1"/>
    <property type="molecule type" value="Genomic_DNA"/>
</dbReference>
<accession>A0ABN6N5G1</accession>
<evidence type="ECO:0000256" key="3">
    <source>
        <dbReference type="ARBA" id="ARBA00022723"/>
    </source>
</evidence>
<evidence type="ECO:0000256" key="6">
    <source>
        <dbReference type="ARBA" id="ARBA00023014"/>
    </source>
</evidence>
<protein>
    <recommendedName>
        <fullName evidence="7">4Fe-4S ferredoxin-type domain-containing protein</fullName>
    </recommendedName>
</protein>
<evidence type="ECO:0000256" key="1">
    <source>
        <dbReference type="ARBA" id="ARBA00004196"/>
    </source>
</evidence>
<dbReference type="InterPro" id="IPR051555">
    <property type="entry name" value="FDH_Electron_Transfer_Unit"/>
</dbReference>
<dbReference type="Gene3D" id="3.30.70.20">
    <property type="match status" value="2"/>
</dbReference>
<evidence type="ECO:0000256" key="2">
    <source>
        <dbReference type="ARBA" id="ARBA00022485"/>
    </source>
</evidence>
<evidence type="ECO:0000313" key="8">
    <source>
        <dbReference type="EMBL" id="BDG07338.1"/>
    </source>
</evidence>
<sequence>MASGGIAMLIDISRCTGCKGCQAACMQWNGQRGEVGRCTGTLQNPADLSATMWTVLRYSERLVGGRMRLLPMKDGCKHCEKPACQEACQRGAIVQHDSGLVEYRDDRCVGCGYCVDACSFAVPRMSPGPEKKARKCNFCKDRLDAGQLPACVKTCPTRALSFGTKEQMLAKAEARMAELRQRGFPEPALYDPESVNGTHVMYVLPLGWPEQYGLPNHPVPRPYARKLRQDLRGE</sequence>
<keyword evidence="3" id="KW-0479">Metal-binding</keyword>